<dbReference type="InterPro" id="IPR042573">
    <property type="entry name" value="GNAT_acetyltra_N"/>
</dbReference>
<accession>A0ABW4CBV2</accession>
<dbReference type="Pfam" id="PF12746">
    <property type="entry name" value="GNAT_acetyltran"/>
    <property type="match status" value="1"/>
</dbReference>
<dbReference type="PANTHER" id="PTHR31143:SF2">
    <property type="entry name" value="FR47-LIKE DOMAIN-CONTAINING PROTEIN-RELATED"/>
    <property type="match status" value="1"/>
</dbReference>
<dbReference type="Gene3D" id="3.40.630.30">
    <property type="match status" value="1"/>
</dbReference>
<dbReference type="Gene3D" id="3.40.630.110">
    <property type="entry name" value="GNAT acetyltransferase-like"/>
    <property type="match status" value="1"/>
</dbReference>
<dbReference type="SUPFAM" id="SSF55729">
    <property type="entry name" value="Acyl-CoA N-acyltransferases (Nat)"/>
    <property type="match status" value="1"/>
</dbReference>
<dbReference type="EC" id="2.3.1.-" evidence="1"/>
<dbReference type="RefSeq" id="WP_380165365.1">
    <property type="nucleotide sequence ID" value="NZ_JBHTNU010000009.1"/>
</dbReference>
<dbReference type="InterPro" id="IPR027365">
    <property type="entry name" value="GNAT_acetyltra_YdfB-like"/>
</dbReference>
<dbReference type="GO" id="GO:0016746">
    <property type="term" value="F:acyltransferase activity"/>
    <property type="evidence" value="ECO:0007669"/>
    <property type="project" value="UniProtKB-KW"/>
</dbReference>
<proteinExistence type="predicted"/>
<dbReference type="PANTHER" id="PTHR31143">
    <property type="match status" value="1"/>
</dbReference>
<dbReference type="Proteomes" id="UP001597282">
    <property type="component" value="Unassembled WGS sequence"/>
</dbReference>
<evidence type="ECO:0000313" key="1">
    <source>
        <dbReference type="EMBL" id="MFD1427388.1"/>
    </source>
</evidence>
<sequence length="275" mass="31804">MIYKLDTNDHEKIKPLLKYEQQNDLTINAMINGTNRGTVYVDHLEHPRTAMIDVTGTISMFIGDHANEDFLRPLPDFIDNQLKINTLEACGGTYFLAVVSDEAWEQAIEKAISHRDYETDFEWYHTFHTDRFYALKSGFKPLPAGYTIQRIDQATIENDEEEILSKVLNEFWYTTGDFLKMGLGYCVMKDNRVISACLSCCVNGRDHEISVETYHDEDMNKGFATLACAAYLEHCLVNNINPHWSALETNKESLRLAEKLGFEFAYKRKTFEFEF</sequence>
<gene>
    <name evidence="1" type="ORF">ACFQ4Y_10670</name>
</gene>
<dbReference type="EMBL" id="JBHTNU010000009">
    <property type="protein sequence ID" value="MFD1427388.1"/>
    <property type="molecule type" value="Genomic_DNA"/>
</dbReference>
<dbReference type="InterPro" id="IPR016181">
    <property type="entry name" value="Acyl_CoA_acyltransferase"/>
</dbReference>
<keyword evidence="2" id="KW-1185">Reference proteome</keyword>
<organism evidence="1 2">
    <name type="scientific">Kroppenstedtia sanguinis</name>
    <dbReference type="NCBI Taxonomy" id="1380684"/>
    <lineage>
        <taxon>Bacteria</taxon>
        <taxon>Bacillati</taxon>
        <taxon>Bacillota</taxon>
        <taxon>Bacilli</taxon>
        <taxon>Bacillales</taxon>
        <taxon>Thermoactinomycetaceae</taxon>
        <taxon>Kroppenstedtia</taxon>
    </lineage>
</organism>
<name>A0ABW4CBV2_9BACL</name>
<protein>
    <submittedName>
        <fullName evidence="1">GNAT family N-acetyltransferase</fullName>
        <ecNumber evidence="1">2.3.1.-</ecNumber>
    </submittedName>
</protein>
<evidence type="ECO:0000313" key="2">
    <source>
        <dbReference type="Proteomes" id="UP001597282"/>
    </source>
</evidence>
<keyword evidence="1" id="KW-0012">Acyltransferase</keyword>
<keyword evidence="1" id="KW-0808">Transferase</keyword>
<comment type="caution">
    <text evidence="1">The sequence shown here is derived from an EMBL/GenBank/DDBJ whole genome shotgun (WGS) entry which is preliminary data.</text>
</comment>
<reference evidence="2" key="1">
    <citation type="journal article" date="2019" name="Int. J. Syst. Evol. Microbiol.">
        <title>The Global Catalogue of Microorganisms (GCM) 10K type strain sequencing project: providing services to taxonomists for standard genome sequencing and annotation.</title>
        <authorList>
            <consortium name="The Broad Institute Genomics Platform"/>
            <consortium name="The Broad Institute Genome Sequencing Center for Infectious Disease"/>
            <person name="Wu L."/>
            <person name="Ma J."/>
        </authorList>
    </citation>
    <scope>NUCLEOTIDE SEQUENCE [LARGE SCALE GENOMIC DNA]</scope>
    <source>
        <strain evidence="2">S1</strain>
    </source>
</reference>